<dbReference type="AlphaFoldDB" id="A0A9Q0HL46"/>
<evidence type="ECO:0000256" key="12">
    <source>
        <dbReference type="ARBA" id="ARBA00034808"/>
    </source>
</evidence>
<dbReference type="Pfam" id="PF00271">
    <property type="entry name" value="Helicase_C"/>
    <property type="match status" value="1"/>
</dbReference>
<dbReference type="InterPro" id="IPR001650">
    <property type="entry name" value="Helicase_C-like"/>
</dbReference>
<comment type="caution">
    <text evidence="16">The sequence shown here is derived from an EMBL/GenBank/DDBJ whole genome shotgun (WGS) entry which is preliminary data.</text>
</comment>
<keyword evidence="2" id="KW-0547">Nucleotide-binding</keyword>
<keyword evidence="9" id="KW-0234">DNA repair</keyword>
<accession>A0A9Q0HL46</accession>
<protein>
    <recommendedName>
        <fullName evidence="12">DNA 3'-5' helicase</fullName>
        <ecNumber evidence="12">5.6.2.4</ecNumber>
    </recommendedName>
</protein>
<keyword evidence="3" id="KW-0227">DNA damage</keyword>
<evidence type="ECO:0000256" key="1">
    <source>
        <dbReference type="ARBA" id="ARBA00007504"/>
    </source>
</evidence>
<dbReference type="GO" id="GO:0006281">
    <property type="term" value="P:DNA repair"/>
    <property type="evidence" value="ECO:0007669"/>
    <property type="project" value="UniProtKB-KW"/>
</dbReference>
<dbReference type="Proteomes" id="UP001151287">
    <property type="component" value="Unassembled WGS sequence"/>
</dbReference>
<dbReference type="EMBL" id="JAMQYH010000004">
    <property type="protein sequence ID" value="KAJ1689909.1"/>
    <property type="molecule type" value="Genomic_DNA"/>
</dbReference>
<evidence type="ECO:0000256" key="4">
    <source>
        <dbReference type="ARBA" id="ARBA00022801"/>
    </source>
</evidence>
<keyword evidence="17" id="KW-1185">Reference proteome</keyword>
<evidence type="ECO:0000256" key="3">
    <source>
        <dbReference type="ARBA" id="ARBA00022763"/>
    </source>
</evidence>
<dbReference type="GO" id="GO:0003677">
    <property type="term" value="F:DNA binding"/>
    <property type="evidence" value="ECO:0007669"/>
    <property type="project" value="UniProtKB-KW"/>
</dbReference>
<evidence type="ECO:0000259" key="15">
    <source>
        <dbReference type="PROSITE" id="PS51194"/>
    </source>
</evidence>
<dbReference type="InterPro" id="IPR012340">
    <property type="entry name" value="NA-bd_OB-fold"/>
</dbReference>
<organism evidence="16 17">
    <name type="scientific">Rhynchospora breviuscula</name>
    <dbReference type="NCBI Taxonomy" id="2022672"/>
    <lineage>
        <taxon>Eukaryota</taxon>
        <taxon>Viridiplantae</taxon>
        <taxon>Streptophyta</taxon>
        <taxon>Embryophyta</taxon>
        <taxon>Tracheophyta</taxon>
        <taxon>Spermatophyta</taxon>
        <taxon>Magnoliopsida</taxon>
        <taxon>Liliopsida</taxon>
        <taxon>Poales</taxon>
        <taxon>Cyperaceae</taxon>
        <taxon>Cyperoideae</taxon>
        <taxon>Rhynchosporeae</taxon>
        <taxon>Rhynchospora</taxon>
    </lineage>
</organism>
<dbReference type="PANTHER" id="PTHR47964:SF1">
    <property type="entry name" value="ATP-DEPENDENT DNA HELICASE HOMOLOG RECG, CHLOROPLASTIC"/>
    <property type="match status" value="1"/>
</dbReference>
<dbReference type="InterPro" id="IPR014001">
    <property type="entry name" value="Helicase_ATP-bd"/>
</dbReference>
<keyword evidence="7" id="KW-0238">DNA-binding</keyword>
<dbReference type="SMART" id="SM00490">
    <property type="entry name" value="HELICc"/>
    <property type="match status" value="1"/>
</dbReference>
<comment type="catalytic activity">
    <reaction evidence="11">
        <text>Couples ATP hydrolysis with the unwinding of duplex DNA by translocating in the 3'-5' direction.</text>
        <dbReference type="EC" id="5.6.2.4"/>
    </reaction>
</comment>
<feature type="domain" description="Helicase C-terminal" evidence="15">
    <location>
        <begin position="694"/>
        <end position="852"/>
    </location>
</feature>
<evidence type="ECO:0000256" key="5">
    <source>
        <dbReference type="ARBA" id="ARBA00022806"/>
    </source>
</evidence>
<keyword evidence="4" id="KW-0378">Hydrolase</keyword>
<proteinExistence type="inferred from homology"/>
<dbReference type="GO" id="GO:0006310">
    <property type="term" value="P:DNA recombination"/>
    <property type="evidence" value="ECO:0007669"/>
    <property type="project" value="UniProtKB-KW"/>
</dbReference>
<dbReference type="NCBIfam" id="TIGR00643">
    <property type="entry name" value="recG"/>
    <property type="match status" value="1"/>
</dbReference>
<evidence type="ECO:0000313" key="17">
    <source>
        <dbReference type="Proteomes" id="UP001151287"/>
    </source>
</evidence>
<reference evidence="16" key="1">
    <citation type="journal article" date="2022" name="Cell">
        <title>Repeat-based holocentromeres influence genome architecture and karyotype evolution.</title>
        <authorList>
            <person name="Hofstatter P.G."/>
            <person name="Thangavel G."/>
            <person name="Lux T."/>
            <person name="Neumann P."/>
            <person name="Vondrak T."/>
            <person name="Novak P."/>
            <person name="Zhang M."/>
            <person name="Costa L."/>
            <person name="Castellani M."/>
            <person name="Scott A."/>
            <person name="Toegelov H."/>
            <person name="Fuchs J."/>
            <person name="Mata-Sucre Y."/>
            <person name="Dias Y."/>
            <person name="Vanzela A.L.L."/>
            <person name="Huettel B."/>
            <person name="Almeida C.C.S."/>
            <person name="Simkova H."/>
            <person name="Souza G."/>
            <person name="Pedrosa-Harand A."/>
            <person name="Macas J."/>
            <person name="Mayer K.F.X."/>
            <person name="Houben A."/>
            <person name="Marques A."/>
        </authorList>
    </citation>
    <scope>NUCLEOTIDE SEQUENCE</scope>
    <source>
        <strain evidence="16">RhyBre1mFocal</strain>
    </source>
</reference>
<dbReference type="Gene3D" id="3.40.50.300">
    <property type="entry name" value="P-loop containing nucleotide triphosphate hydrolases"/>
    <property type="match status" value="2"/>
</dbReference>
<comment type="similarity">
    <text evidence="1">Belongs to the helicase family. RecG subfamily.</text>
</comment>
<dbReference type="SUPFAM" id="SSF52540">
    <property type="entry name" value="P-loop containing nucleoside triphosphate hydrolases"/>
    <property type="match status" value="2"/>
</dbReference>
<evidence type="ECO:0000256" key="7">
    <source>
        <dbReference type="ARBA" id="ARBA00023125"/>
    </source>
</evidence>
<gene>
    <name evidence="16" type="ORF">LUZ63_014064</name>
</gene>
<dbReference type="GO" id="GO:0016787">
    <property type="term" value="F:hydrolase activity"/>
    <property type="evidence" value="ECO:0007669"/>
    <property type="project" value="UniProtKB-KW"/>
</dbReference>
<evidence type="ECO:0000256" key="10">
    <source>
        <dbReference type="ARBA" id="ARBA00023235"/>
    </source>
</evidence>
<evidence type="ECO:0000256" key="2">
    <source>
        <dbReference type="ARBA" id="ARBA00022741"/>
    </source>
</evidence>
<dbReference type="PROSITE" id="PS51194">
    <property type="entry name" value="HELICASE_CTER"/>
    <property type="match status" value="1"/>
</dbReference>
<dbReference type="Pfam" id="PF19833">
    <property type="entry name" value="RecG_dom3_C"/>
    <property type="match status" value="1"/>
</dbReference>
<dbReference type="EC" id="5.6.2.4" evidence="12"/>
<dbReference type="CDD" id="cd17992">
    <property type="entry name" value="DEXHc_RecG"/>
    <property type="match status" value="1"/>
</dbReference>
<dbReference type="SMART" id="SM00487">
    <property type="entry name" value="DEXDc"/>
    <property type="match status" value="1"/>
</dbReference>
<evidence type="ECO:0000256" key="9">
    <source>
        <dbReference type="ARBA" id="ARBA00023204"/>
    </source>
</evidence>
<dbReference type="Pfam" id="PF00270">
    <property type="entry name" value="DEAD"/>
    <property type="match status" value="1"/>
</dbReference>
<dbReference type="InterPro" id="IPR011545">
    <property type="entry name" value="DEAD/DEAH_box_helicase_dom"/>
</dbReference>
<keyword evidence="8" id="KW-0233">DNA recombination</keyword>
<dbReference type="InterPro" id="IPR047112">
    <property type="entry name" value="RecG/Mfd"/>
</dbReference>
<dbReference type="InterPro" id="IPR027417">
    <property type="entry name" value="P-loop_NTPase"/>
</dbReference>
<keyword evidence="6" id="KW-0067">ATP-binding</keyword>
<feature type="domain" description="Helicase ATP-binding" evidence="14">
    <location>
        <begin position="484"/>
        <end position="673"/>
    </location>
</feature>
<sequence length="921" mass="103988">MSIELESLGQISISRTMRSSGSYRLKLLNWWAPPNRLFLRHKHITNADKLPLRALNGVNPVQFLMDDDDPNPNSVNLLKETNFALKCAKFPCIKIGDSPLIKLYGEDDTILRLDSELKHLEEIEKVDKKFPEPWHSLGPTLVKPVHQSFKEENLVEKFVEEPLPENLAHWESTLDRSLKLLPNTTSRLANLLEKSGFPTIRKLLNHFPRTYADLQNAQGAIEDGHYFMFMGKVISSKGMRGGSQFGILEVLVGCEIQNIEPNVNENKMVYLHLKRFYRGRRFTSKPFLDMIASKYKEGDHVYVSGKVKKMNTEDHYEMQQYNIDMLEKEEQKYAHLERKPCPVYPSKNGLKPNIIGDVISRALKALNNDIDPMPSEVLSEFNLLNLFDAYLGIHRPKTLNDADLARRRLIFDEFFYLQLGRLFQMLEALGTNLEREELLARYRNDKVSEVCTSEWGPLTRNLLKSLPYSLTSSQLTALSEIILDLKRPIPMNRLLQGDVGCGKTIVAFLSCMEVLGSGFQAALMVPTELLAIQHYQELNSLLEQLDSGTEGFKPTIALLTGSTSTRERRIILKGLQSGDISMVIGTHSLISEKIEFRNLKIAVIDEQHRFGVVQRGRFNSKLLSRLRDDSMNHDLNSDENKAFMAPHILALSATPIPRTLALALYGDMSITQITDLPPGRQPIETLALEGNEAGFEKVYKMIKDELVADGKIYLVYPIIEESEQLPELHAASTDYESISGKFEGYNCSLLHGRMKAEEKEEALTKFRDGQTRILLATQVIEIGVDVPDASMMVVMNAERFGIAQLHQLRGRVGRGNKKSRCVFLSSTSGTLKRLKVLEKSSDGFYLAQADLLLRGPGDLLGKKQSGHLPEFPVARLEIDGDILQKAHLAALKVLSMSNNLEKYPGLKAELSMRQPLCILGD</sequence>
<comment type="catalytic activity">
    <reaction evidence="13">
        <text>ATP + H2O = ADP + phosphate + H(+)</text>
        <dbReference type="Rhea" id="RHEA:13065"/>
        <dbReference type="ChEBI" id="CHEBI:15377"/>
        <dbReference type="ChEBI" id="CHEBI:15378"/>
        <dbReference type="ChEBI" id="CHEBI:30616"/>
        <dbReference type="ChEBI" id="CHEBI:43474"/>
        <dbReference type="ChEBI" id="CHEBI:456216"/>
        <dbReference type="EC" id="5.6.2.4"/>
    </reaction>
</comment>
<dbReference type="PROSITE" id="PS51192">
    <property type="entry name" value="HELICASE_ATP_BIND_1"/>
    <property type="match status" value="1"/>
</dbReference>
<evidence type="ECO:0000256" key="13">
    <source>
        <dbReference type="ARBA" id="ARBA00048988"/>
    </source>
</evidence>
<evidence type="ECO:0000259" key="14">
    <source>
        <dbReference type="PROSITE" id="PS51192"/>
    </source>
</evidence>
<evidence type="ECO:0000256" key="6">
    <source>
        <dbReference type="ARBA" id="ARBA00022840"/>
    </source>
</evidence>
<dbReference type="InterPro" id="IPR045562">
    <property type="entry name" value="RecG_dom3_C"/>
</dbReference>
<evidence type="ECO:0000256" key="8">
    <source>
        <dbReference type="ARBA" id="ARBA00023172"/>
    </source>
</evidence>
<dbReference type="InterPro" id="IPR004609">
    <property type="entry name" value="ATP-dep_DNA_helicase_RecG"/>
</dbReference>
<dbReference type="GO" id="GO:0005524">
    <property type="term" value="F:ATP binding"/>
    <property type="evidence" value="ECO:0007669"/>
    <property type="project" value="UniProtKB-KW"/>
</dbReference>
<dbReference type="OrthoDB" id="416741at2759"/>
<dbReference type="GO" id="GO:0043138">
    <property type="term" value="F:3'-5' DNA helicase activity"/>
    <property type="evidence" value="ECO:0007669"/>
    <property type="project" value="UniProtKB-EC"/>
</dbReference>
<name>A0A9Q0HL46_9POAL</name>
<evidence type="ECO:0000313" key="16">
    <source>
        <dbReference type="EMBL" id="KAJ1689909.1"/>
    </source>
</evidence>
<keyword evidence="10" id="KW-0413">Isomerase</keyword>
<evidence type="ECO:0000256" key="11">
    <source>
        <dbReference type="ARBA" id="ARBA00034617"/>
    </source>
</evidence>
<keyword evidence="5" id="KW-0347">Helicase</keyword>
<dbReference type="PANTHER" id="PTHR47964">
    <property type="entry name" value="ATP-DEPENDENT DNA HELICASE HOMOLOG RECG, CHLOROPLASTIC"/>
    <property type="match status" value="1"/>
</dbReference>
<dbReference type="SUPFAM" id="SSF50249">
    <property type="entry name" value="Nucleic acid-binding proteins"/>
    <property type="match status" value="1"/>
</dbReference>